<evidence type="ECO:0000256" key="5">
    <source>
        <dbReference type="ARBA" id="ARBA00022679"/>
    </source>
</evidence>
<dbReference type="Gene3D" id="3.30.565.10">
    <property type="entry name" value="Histidine kinase-like ATPase, C-terminal domain"/>
    <property type="match status" value="1"/>
</dbReference>
<keyword evidence="9" id="KW-0472">Membrane</keyword>
<dbReference type="OrthoDB" id="9813151at2"/>
<evidence type="ECO:0000256" key="10">
    <source>
        <dbReference type="SAM" id="SignalP"/>
    </source>
</evidence>
<keyword evidence="7 12" id="KW-0418">Kinase</keyword>
<dbReference type="SMART" id="SM00388">
    <property type="entry name" value="HisKA"/>
    <property type="match status" value="1"/>
</dbReference>
<feature type="transmembrane region" description="Helical" evidence="9">
    <location>
        <begin position="125"/>
        <end position="148"/>
    </location>
</feature>
<accession>A0A3N0DTG0</accession>
<organism evidence="12 13">
    <name type="scientific">Nocardioides marmorisolisilvae</name>
    <dbReference type="NCBI Taxonomy" id="1542737"/>
    <lineage>
        <taxon>Bacteria</taxon>
        <taxon>Bacillati</taxon>
        <taxon>Actinomycetota</taxon>
        <taxon>Actinomycetes</taxon>
        <taxon>Propionibacteriales</taxon>
        <taxon>Nocardioidaceae</taxon>
        <taxon>Nocardioides</taxon>
    </lineage>
</organism>
<dbReference type="SUPFAM" id="SSF55874">
    <property type="entry name" value="ATPase domain of HSP90 chaperone/DNA topoisomerase II/histidine kinase"/>
    <property type="match status" value="1"/>
</dbReference>
<protein>
    <recommendedName>
        <fullName evidence="3">histidine kinase</fullName>
        <ecNumber evidence="3">2.7.13.3</ecNumber>
    </recommendedName>
</protein>
<evidence type="ECO:0000256" key="4">
    <source>
        <dbReference type="ARBA" id="ARBA00022553"/>
    </source>
</evidence>
<name>A0A3N0DTG0_9ACTN</name>
<dbReference type="InterPro" id="IPR036890">
    <property type="entry name" value="HATPase_C_sf"/>
</dbReference>
<comment type="subcellular location">
    <subcellularLocation>
        <location evidence="2">Cell membrane</location>
    </subcellularLocation>
</comment>
<dbReference type="Gene3D" id="1.10.287.130">
    <property type="match status" value="1"/>
</dbReference>
<evidence type="ECO:0000259" key="11">
    <source>
        <dbReference type="PROSITE" id="PS50109"/>
    </source>
</evidence>
<comment type="catalytic activity">
    <reaction evidence="1">
        <text>ATP + protein L-histidine = ADP + protein N-phospho-L-histidine.</text>
        <dbReference type="EC" id="2.7.13.3"/>
    </reaction>
</comment>
<dbReference type="GO" id="GO:0005886">
    <property type="term" value="C:plasma membrane"/>
    <property type="evidence" value="ECO:0007669"/>
    <property type="project" value="UniProtKB-SubCell"/>
</dbReference>
<dbReference type="SMART" id="SM00387">
    <property type="entry name" value="HATPase_c"/>
    <property type="match status" value="1"/>
</dbReference>
<proteinExistence type="predicted"/>
<dbReference type="RefSeq" id="WP_123233426.1">
    <property type="nucleotide sequence ID" value="NZ_RJSG01000002.1"/>
</dbReference>
<dbReference type="PANTHER" id="PTHR45436">
    <property type="entry name" value="SENSOR HISTIDINE KINASE YKOH"/>
    <property type="match status" value="1"/>
</dbReference>
<evidence type="ECO:0000313" key="12">
    <source>
        <dbReference type="EMBL" id="RNL78924.1"/>
    </source>
</evidence>
<feature type="signal peptide" evidence="10">
    <location>
        <begin position="1"/>
        <end position="25"/>
    </location>
</feature>
<sequence>MTPWHRSIRLRVAATMLLLACLSSAVNGFVVDAQVAPAARSQLRVQALDELRVATATYDLTGRAPLGSSVSPGAVPADLVAAIRPGQASTEYDGQVMWAALRRPDGVVLSVQVPDAGIRAQRKGLHAALIASAALVALIGAVLGWQVAGSLTLRLRQAAQRFGSSGPEDGSDGDEVSALVNRVEGLTAALRTRLDREREFSADVAHELRTPMTALVSAAELLPEGDANDLVRRQIARLRRLVEDLLELARAERDVHGELEHADLAVIAAQVTSEFRGVDLVVRGSVAVHLDPIAVDRIVANLVGNALRHGRSPVTVEVEHKTIRVSDHGNGFPEALIASGPQRFAAHGPTAGSGLGLSICAALAERSGAHLVLVNGTHGAVASVVWD</sequence>
<dbReference type="CDD" id="cd00082">
    <property type="entry name" value="HisKA"/>
    <property type="match status" value="1"/>
</dbReference>
<keyword evidence="10" id="KW-0732">Signal</keyword>
<comment type="caution">
    <text evidence="12">The sequence shown here is derived from an EMBL/GenBank/DDBJ whole genome shotgun (WGS) entry which is preliminary data.</text>
</comment>
<dbReference type="Proteomes" id="UP000277094">
    <property type="component" value="Unassembled WGS sequence"/>
</dbReference>
<keyword evidence="13" id="KW-1185">Reference proteome</keyword>
<keyword evidence="4" id="KW-0597">Phosphoprotein</keyword>
<dbReference type="Pfam" id="PF00512">
    <property type="entry name" value="HisKA"/>
    <property type="match status" value="1"/>
</dbReference>
<dbReference type="EC" id="2.7.13.3" evidence="3"/>
<dbReference type="EMBL" id="RJSG01000002">
    <property type="protein sequence ID" value="RNL78924.1"/>
    <property type="molecule type" value="Genomic_DNA"/>
</dbReference>
<keyword evidence="5" id="KW-0808">Transferase</keyword>
<keyword evidence="6 9" id="KW-0812">Transmembrane</keyword>
<dbReference type="AlphaFoldDB" id="A0A3N0DTG0"/>
<dbReference type="InterPro" id="IPR036097">
    <property type="entry name" value="HisK_dim/P_sf"/>
</dbReference>
<evidence type="ECO:0000256" key="6">
    <source>
        <dbReference type="ARBA" id="ARBA00022692"/>
    </source>
</evidence>
<dbReference type="SUPFAM" id="SSF47384">
    <property type="entry name" value="Homodimeric domain of signal transducing histidine kinase"/>
    <property type="match status" value="1"/>
</dbReference>
<keyword evidence="8 9" id="KW-1133">Transmembrane helix</keyword>
<dbReference type="PROSITE" id="PS50109">
    <property type="entry name" value="HIS_KIN"/>
    <property type="match status" value="1"/>
</dbReference>
<evidence type="ECO:0000256" key="8">
    <source>
        <dbReference type="ARBA" id="ARBA00022989"/>
    </source>
</evidence>
<reference evidence="12 13" key="1">
    <citation type="submission" date="2018-11" db="EMBL/GenBank/DDBJ databases">
        <authorList>
            <person name="Li F."/>
        </authorList>
    </citation>
    <scope>NUCLEOTIDE SEQUENCE [LARGE SCALE GENOMIC DNA]</scope>
    <source>
        <strain evidence="12 13">KIS18-7</strain>
    </source>
</reference>
<evidence type="ECO:0000256" key="1">
    <source>
        <dbReference type="ARBA" id="ARBA00000085"/>
    </source>
</evidence>
<dbReference type="GO" id="GO:0000155">
    <property type="term" value="F:phosphorelay sensor kinase activity"/>
    <property type="evidence" value="ECO:0007669"/>
    <property type="project" value="InterPro"/>
</dbReference>
<evidence type="ECO:0000256" key="9">
    <source>
        <dbReference type="SAM" id="Phobius"/>
    </source>
</evidence>
<feature type="chain" id="PRO_5039662194" description="histidine kinase" evidence="10">
    <location>
        <begin position="26"/>
        <end position="387"/>
    </location>
</feature>
<gene>
    <name evidence="12" type="ORF">EFL95_07690</name>
</gene>
<evidence type="ECO:0000256" key="3">
    <source>
        <dbReference type="ARBA" id="ARBA00012438"/>
    </source>
</evidence>
<evidence type="ECO:0000256" key="7">
    <source>
        <dbReference type="ARBA" id="ARBA00022777"/>
    </source>
</evidence>
<dbReference type="InterPro" id="IPR003661">
    <property type="entry name" value="HisK_dim/P_dom"/>
</dbReference>
<evidence type="ECO:0000256" key="2">
    <source>
        <dbReference type="ARBA" id="ARBA00004236"/>
    </source>
</evidence>
<dbReference type="Pfam" id="PF02518">
    <property type="entry name" value="HATPase_c"/>
    <property type="match status" value="1"/>
</dbReference>
<dbReference type="InterPro" id="IPR005467">
    <property type="entry name" value="His_kinase_dom"/>
</dbReference>
<feature type="domain" description="Histidine kinase" evidence="11">
    <location>
        <begin position="203"/>
        <end position="387"/>
    </location>
</feature>
<dbReference type="InterPro" id="IPR003594">
    <property type="entry name" value="HATPase_dom"/>
</dbReference>
<dbReference type="InterPro" id="IPR050428">
    <property type="entry name" value="TCS_sensor_his_kinase"/>
</dbReference>
<evidence type="ECO:0000313" key="13">
    <source>
        <dbReference type="Proteomes" id="UP000277094"/>
    </source>
</evidence>
<dbReference type="PANTHER" id="PTHR45436:SF5">
    <property type="entry name" value="SENSOR HISTIDINE KINASE TRCS"/>
    <property type="match status" value="1"/>
</dbReference>